<dbReference type="GO" id="GO:0046872">
    <property type="term" value="F:metal ion binding"/>
    <property type="evidence" value="ECO:0007669"/>
    <property type="project" value="UniProtKB-KW"/>
</dbReference>
<dbReference type="EMBL" id="FJ547091">
    <property type="protein sequence ID" value="ACR33053.1"/>
    <property type="molecule type" value="Genomic_DNA"/>
</dbReference>
<name>C4NFI1_ACTGA</name>
<dbReference type="PRINTS" id="PR01950">
    <property type="entry name" value="LANCSUPER"/>
</dbReference>
<dbReference type="AlphaFoldDB" id="C4NFI1"/>
<dbReference type="CDD" id="cd04792">
    <property type="entry name" value="LanM-like"/>
    <property type="match status" value="1"/>
</dbReference>
<dbReference type="Pfam" id="PF05147">
    <property type="entry name" value="LANC_like"/>
    <property type="match status" value="1"/>
</dbReference>
<keyword evidence="1" id="KW-0862">Zinc</keyword>
<feature type="region of interest" description="Disordered" evidence="2">
    <location>
        <begin position="632"/>
        <end position="657"/>
    </location>
</feature>
<dbReference type="Pfam" id="PF13575">
    <property type="entry name" value="DUF4135"/>
    <property type="match status" value="1"/>
</dbReference>
<feature type="binding site" evidence="1">
    <location>
        <position position="971"/>
    </location>
    <ligand>
        <name>Zn(2+)</name>
        <dbReference type="ChEBI" id="CHEBI:29105"/>
    </ligand>
</feature>
<protein>
    <submittedName>
        <fullName evidence="4">Actagardine modification enzyme</fullName>
    </submittedName>
</protein>
<evidence type="ECO:0000259" key="3">
    <source>
        <dbReference type="Pfam" id="PF13575"/>
    </source>
</evidence>
<evidence type="ECO:0000313" key="4">
    <source>
        <dbReference type="EMBL" id="ACR33053.1"/>
    </source>
</evidence>
<feature type="binding site" evidence="1">
    <location>
        <position position="925"/>
    </location>
    <ligand>
        <name>Zn(2+)</name>
        <dbReference type="ChEBI" id="CHEBI:29105"/>
    </ligand>
</feature>
<feature type="domain" description="Lantibiotic biosynthesis protein dehydration" evidence="3">
    <location>
        <begin position="207"/>
        <end position="579"/>
    </location>
</feature>
<dbReference type="InterPro" id="IPR025410">
    <property type="entry name" value="Lant_dehyd"/>
</dbReference>
<reference evidence="4" key="1">
    <citation type="journal article" date="2009" name="Mol. Microbiol.">
        <title>Organization of the genes encoding the biosynthesis of actagardine and engineering of a variant generation system.</title>
        <authorList>
            <person name="Boakes S."/>
            <person name="Cortes J."/>
            <person name="Appleyard A.N."/>
            <person name="Rudd B.A.M."/>
            <person name="Dawson M.J."/>
        </authorList>
    </citation>
    <scope>NUCLEOTIDE SEQUENCE</scope>
    <source>
        <strain evidence="4">ATCC 31049</strain>
    </source>
</reference>
<dbReference type="SUPFAM" id="SSF158745">
    <property type="entry name" value="LanC-like"/>
    <property type="match status" value="1"/>
</dbReference>
<dbReference type="PRINTS" id="PR01955">
    <property type="entry name" value="LANCFRANKIA"/>
</dbReference>
<keyword evidence="1" id="KW-0479">Metal-binding</keyword>
<accession>C4NFI1</accession>
<dbReference type="GO" id="GO:0031179">
    <property type="term" value="P:peptide modification"/>
    <property type="evidence" value="ECO:0007669"/>
    <property type="project" value="InterPro"/>
</dbReference>
<dbReference type="InterPro" id="IPR017146">
    <property type="entry name" value="Lanti_2_LanM"/>
</dbReference>
<dbReference type="InterPro" id="IPR007822">
    <property type="entry name" value="LANC-like"/>
</dbReference>
<feature type="binding site" evidence="1">
    <location>
        <position position="970"/>
    </location>
    <ligand>
        <name>Zn(2+)</name>
        <dbReference type="ChEBI" id="CHEBI:29105"/>
    </ligand>
</feature>
<dbReference type="SMART" id="SM01260">
    <property type="entry name" value="LANC_like"/>
    <property type="match status" value="1"/>
</dbReference>
<dbReference type="NCBIfam" id="TIGR03897">
    <property type="entry name" value="lanti_2_LanM"/>
    <property type="match status" value="1"/>
</dbReference>
<evidence type="ECO:0000256" key="1">
    <source>
        <dbReference type="PIRSR" id="PIRSR607822-1"/>
    </source>
</evidence>
<evidence type="ECO:0000256" key="2">
    <source>
        <dbReference type="SAM" id="MobiDB-lite"/>
    </source>
</evidence>
<organism evidence="4">
    <name type="scientific">Actinoplanes garbadinensis</name>
    <dbReference type="NCBI Taxonomy" id="69485"/>
    <lineage>
        <taxon>Bacteria</taxon>
        <taxon>Bacillati</taxon>
        <taxon>Actinomycetota</taxon>
        <taxon>Actinomycetes</taxon>
        <taxon>Micromonosporales</taxon>
        <taxon>Micromonosporaceae</taxon>
        <taxon>Actinoplanes</taxon>
    </lineage>
</organism>
<gene>
    <name evidence="4" type="primary">garM</name>
</gene>
<dbReference type="PIRSF" id="PIRSF037228">
    <property type="entry name" value="Lant_mod_RumM"/>
    <property type="match status" value="1"/>
</dbReference>
<sequence>MSPVPSLNSTSVRDSAYLHERTVTGEDQPAPAAQARIASWRDSAFLDDRVLDIRLRQWGIDRATFGRLLTDDDFTVPGRLLAWADELATVLATDTTPVTGLELSTKLWSQGFDRLLFAGLLHPFLAHYEQRLHERVPRPIAGSLRRPLLESLANRLLAVAARTLLLELNVARVHGRLTGDTPQQRYDDYDRRLLTDPAYLAALFEEYPVLGRCLVECGRRWVDHAAELFNRLHDDEPELRAAGLLPPSAEALRSVRLDLGDPHNGGRSVVQLTFDDGTDLVYKPRPVGSERAYAETMAALARHGLPVPVTAPRVLDRGGHGWCEFVRPAPCADAAELSRFYRRAGSVLAAMLLLGGVDMHMENVIAAGSSFTPIDLETVLQSGELGDGATDAYGRALDLLNRSVLAIGILPARAFGGRQRKSVDVSALGGGEPQTAPRPVPRIVDAYTDTARLEAVEATMAGAQNRPSLPGAEVRPWEHTADVVAGFTDAYDIMLAHRADFDRLLRGFHDVEVRYLPRPTRRYSIFLTESYHPDYLRDASDRDRLLDKLWTAADARPELIPIIESEKRQLLAGDIPCFRSVAGSRQIRTASGPLHPEFFTAPAVTVLTRRLGEFGPVHRAAQVRIIRDSMATMPGPRPAAQPSPDRAAGPRPRVTGADPATLADRIARRLADEAILGDRDVSWIGVSIEGVAQETYSYKPMATGLYDGVAGLALTFAYAARTLGDDRYLDLAHRAARPVAGYLRYLAEHRIVETVGAYSGTAGLLYALDHVAHATGDDSYLDAVSEAVPWLRECATREECPDLIAGLAGCALISLDLHGRHRIDGLREVAAICAERLAALAVDVDGAAGWPATPDGPLLGGFSHGAAGIAWPLHRLATELGDPSLRELARRAVQFDRDLYVPAAGAWRDLRPEMAGTDSYPALWCHGAAGIGLSRLLIAQHDQDTRLAAEATAALDLVGAHGFGHNHSICHGDFGALALFDLAARTGFDPGRHDAAAAAVTADIAANGARCGLVGDIHMPGLMLGAAGICLSLLRIAHPAQVPAVAWLQPPLT</sequence>
<proteinExistence type="predicted"/>
<dbReference type="Gene3D" id="1.50.10.20">
    <property type="match status" value="1"/>
</dbReference>